<dbReference type="STRING" id="1141662.OOA_05801"/>
<dbReference type="Pfam" id="PF07690">
    <property type="entry name" value="MFS_1"/>
    <property type="match status" value="2"/>
</dbReference>
<dbReference type="InterPro" id="IPR011701">
    <property type="entry name" value="MFS"/>
</dbReference>
<feature type="transmembrane region" description="Helical" evidence="4">
    <location>
        <begin position="364"/>
        <end position="386"/>
    </location>
</feature>
<dbReference type="InterPro" id="IPR020846">
    <property type="entry name" value="MFS_dom"/>
</dbReference>
<keyword evidence="3 4" id="KW-0472">Membrane</keyword>
<dbReference type="RefSeq" id="WP_008911192.1">
    <property type="nucleotide sequence ID" value="NZ_KB233222.1"/>
</dbReference>
<evidence type="ECO:0000256" key="1">
    <source>
        <dbReference type="ARBA" id="ARBA00022692"/>
    </source>
</evidence>
<reference evidence="6 7" key="1">
    <citation type="journal article" date="2012" name="BMC Genomics">
        <title>Comparative genomics of bacteria in the genus Providencia isolated from wild Drosophila melanogaster.</title>
        <authorList>
            <person name="Galac M.R."/>
            <person name="Lazzaro B.P."/>
        </authorList>
    </citation>
    <scope>NUCLEOTIDE SEQUENCE [LARGE SCALE GENOMIC DNA]</scope>
    <source>
        <strain evidence="6 7">DSM 19968</strain>
    </source>
</reference>
<feature type="transmembrane region" description="Helical" evidence="4">
    <location>
        <begin position="304"/>
        <end position="326"/>
    </location>
</feature>
<dbReference type="Proteomes" id="UP000009336">
    <property type="component" value="Unassembled WGS sequence"/>
</dbReference>
<feature type="transmembrane region" description="Helical" evidence="4">
    <location>
        <begin position="21"/>
        <end position="40"/>
    </location>
</feature>
<accession>K8WSQ5</accession>
<feature type="transmembrane region" description="Helical" evidence="4">
    <location>
        <begin position="250"/>
        <end position="273"/>
    </location>
</feature>
<dbReference type="AlphaFoldDB" id="K8WSQ5"/>
<protein>
    <submittedName>
        <fullName evidence="6">Major facilitator superfamily protein</fullName>
    </submittedName>
</protein>
<dbReference type="PROSITE" id="PS50850">
    <property type="entry name" value="MFS"/>
    <property type="match status" value="1"/>
</dbReference>
<comment type="caution">
    <text evidence="6">The sequence shown here is derived from an EMBL/GenBank/DDBJ whole genome shotgun (WGS) entry which is preliminary data.</text>
</comment>
<dbReference type="GO" id="GO:0022857">
    <property type="term" value="F:transmembrane transporter activity"/>
    <property type="evidence" value="ECO:0007669"/>
    <property type="project" value="InterPro"/>
</dbReference>
<feature type="transmembrane region" description="Helical" evidence="4">
    <location>
        <begin position="171"/>
        <end position="189"/>
    </location>
</feature>
<keyword evidence="7" id="KW-1185">Reference proteome</keyword>
<keyword evidence="2 4" id="KW-1133">Transmembrane helix</keyword>
<sequence length="404" mass="42710">MQRRYQQLFSAPGSKRFVLSGLIARLPLPMMGIGIITMLAQIKGSYALAGLVSATFVLAYALLSPQISRLVDKYGQFYILPIASTISVIGVSIVLWSSWAMVSDVGFFVGAALAGFMPSMSAMVRARWSAIYKGQSILQTAYSLETVLDEVTFIIGPPISVGLAVALFPQAGLIIAMFLLIVGVVSLILQRKTEPVLSVSHAVASKPRWIMLQTGMQLLVLLMIAMGAIVGTVDISSVALAEYVKQPASASLVLSAYALGSCLMGLVYGALTLKTSLPRLLLLGGILTALSVLPLYFVSDVVSLAIVVFIAGLFFAPTMIVAMSLVENLVSENQLTEGMTWLLAGLNIGVAMGAALSGKLVDSYSIQAGFLVAIVGGVIVLLAAILGQRRHLLSHNSIDQATVE</sequence>
<feature type="transmembrane region" description="Helical" evidence="4">
    <location>
        <begin position="77"/>
        <end position="99"/>
    </location>
</feature>
<name>K8WSQ5_9GAMM</name>
<dbReference type="EMBL" id="AKKL01000016">
    <property type="protein sequence ID" value="EKT62966.1"/>
    <property type="molecule type" value="Genomic_DNA"/>
</dbReference>
<feature type="domain" description="Major facilitator superfamily (MFS) profile" evidence="5">
    <location>
        <begin position="171"/>
        <end position="404"/>
    </location>
</feature>
<dbReference type="PANTHER" id="PTHR23542">
    <property type="match status" value="1"/>
</dbReference>
<dbReference type="OrthoDB" id="9180256at2"/>
<feature type="transmembrane region" description="Helical" evidence="4">
    <location>
        <begin position="210"/>
        <end position="230"/>
    </location>
</feature>
<evidence type="ECO:0000256" key="3">
    <source>
        <dbReference type="ARBA" id="ARBA00023136"/>
    </source>
</evidence>
<feature type="transmembrane region" description="Helical" evidence="4">
    <location>
        <begin position="280"/>
        <end position="298"/>
    </location>
</feature>
<keyword evidence="1 4" id="KW-0812">Transmembrane</keyword>
<evidence type="ECO:0000256" key="2">
    <source>
        <dbReference type="ARBA" id="ARBA00022989"/>
    </source>
</evidence>
<proteinExistence type="predicted"/>
<dbReference type="InterPro" id="IPR036259">
    <property type="entry name" value="MFS_trans_sf"/>
</dbReference>
<dbReference type="eggNOG" id="COG2814">
    <property type="taxonomic scope" value="Bacteria"/>
</dbReference>
<evidence type="ECO:0000313" key="7">
    <source>
        <dbReference type="Proteomes" id="UP000009336"/>
    </source>
</evidence>
<evidence type="ECO:0000313" key="6">
    <source>
        <dbReference type="EMBL" id="EKT62966.1"/>
    </source>
</evidence>
<feature type="transmembrane region" description="Helical" evidence="4">
    <location>
        <begin position="46"/>
        <end position="65"/>
    </location>
</feature>
<dbReference type="PANTHER" id="PTHR23542:SF1">
    <property type="entry name" value="MAJOR FACILITATOR SUPERFAMILY (MFS) PROFILE DOMAIN-CONTAINING PROTEIN"/>
    <property type="match status" value="1"/>
</dbReference>
<dbReference type="PATRIC" id="fig|1141662.3.peg.1177"/>
<organism evidence="6 7">
    <name type="scientific">Providencia burhodogranariea DSM 19968</name>
    <dbReference type="NCBI Taxonomy" id="1141662"/>
    <lineage>
        <taxon>Bacteria</taxon>
        <taxon>Pseudomonadati</taxon>
        <taxon>Pseudomonadota</taxon>
        <taxon>Gammaproteobacteria</taxon>
        <taxon>Enterobacterales</taxon>
        <taxon>Morganellaceae</taxon>
        <taxon>Providencia</taxon>
    </lineage>
</organism>
<dbReference type="HOGENOM" id="CLU_033532_0_1_6"/>
<dbReference type="SUPFAM" id="SSF103473">
    <property type="entry name" value="MFS general substrate transporter"/>
    <property type="match status" value="1"/>
</dbReference>
<evidence type="ECO:0000256" key="4">
    <source>
        <dbReference type="SAM" id="Phobius"/>
    </source>
</evidence>
<dbReference type="Gene3D" id="1.20.1250.20">
    <property type="entry name" value="MFS general substrate transporter like domains"/>
    <property type="match status" value="2"/>
</dbReference>
<evidence type="ECO:0000259" key="5">
    <source>
        <dbReference type="PROSITE" id="PS50850"/>
    </source>
</evidence>
<gene>
    <name evidence="6" type="ORF">OOA_05801</name>
</gene>
<feature type="transmembrane region" description="Helical" evidence="4">
    <location>
        <begin position="338"/>
        <end position="358"/>
    </location>
</feature>